<accession>A0A0B5BE27</accession>
<gene>
    <name evidence="3" type="ORF">GPICK_16345</name>
</gene>
<dbReference type="InterPro" id="IPR001110">
    <property type="entry name" value="UPF0012_CS"/>
</dbReference>
<protein>
    <submittedName>
        <fullName evidence="3">Carbon-nitrogen hydrolase</fullName>
    </submittedName>
</protein>
<dbReference type="STRING" id="345632.GPICK_16345"/>
<dbReference type="KEGG" id="gpi:GPICK_16345"/>
<dbReference type="PANTHER" id="PTHR23088:SF27">
    <property type="entry name" value="DEAMINATED GLUTATHIONE AMIDASE"/>
    <property type="match status" value="1"/>
</dbReference>
<dbReference type="Proteomes" id="UP000057609">
    <property type="component" value="Chromosome"/>
</dbReference>
<dbReference type="OrthoDB" id="9795543at2"/>
<reference evidence="3 4" key="1">
    <citation type="journal article" date="2015" name="Genome Announc.">
        <title>Complete Genome of Geobacter pickeringii G13T, a Metal-Reducing Isolate from Sedimentary Kaolin Deposits.</title>
        <authorList>
            <person name="Badalamenti J.P."/>
            <person name="Bond D.R."/>
        </authorList>
    </citation>
    <scope>NUCLEOTIDE SEQUENCE [LARGE SCALE GENOMIC DNA]</scope>
    <source>
        <strain evidence="3 4">G13</strain>
    </source>
</reference>
<dbReference type="PROSITE" id="PS50263">
    <property type="entry name" value="CN_HYDROLASE"/>
    <property type="match status" value="1"/>
</dbReference>
<feature type="domain" description="CN hydrolase" evidence="2">
    <location>
        <begin position="5"/>
        <end position="238"/>
    </location>
</feature>
<dbReference type="EMBL" id="CP009788">
    <property type="protein sequence ID" value="AJE04732.1"/>
    <property type="molecule type" value="Genomic_DNA"/>
</dbReference>
<keyword evidence="4" id="KW-1185">Reference proteome</keyword>
<dbReference type="Gene3D" id="3.60.110.10">
    <property type="entry name" value="Carbon-nitrogen hydrolase"/>
    <property type="match status" value="1"/>
</dbReference>
<organism evidence="3 4">
    <name type="scientific">Geobacter pickeringii</name>
    <dbReference type="NCBI Taxonomy" id="345632"/>
    <lineage>
        <taxon>Bacteria</taxon>
        <taxon>Pseudomonadati</taxon>
        <taxon>Thermodesulfobacteriota</taxon>
        <taxon>Desulfuromonadia</taxon>
        <taxon>Geobacterales</taxon>
        <taxon>Geobacteraceae</taxon>
        <taxon>Geobacter</taxon>
    </lineage>
</organism>
<evidence type="ECO:0000313" key="3">
    <source>
        <dbReference type="EMBL" id="AJE04732.1"/>
    </source>
</evidence>
<dbReference type="RefSeq" id="WP_039744989.1">
    <property type="nucleotide sequence ID" value="NZ_CP009788.1"/>
</dbReference>
<dbReference type="GO" id="GO:0016787">
    <property type="term" value="F:hydrolase activity"/>
    <property type="evidence" value="ECO:0007669"/>
    <property type="project" value="UniProtKB-KW"/>
</dbReference>
<dbReference type="InterPro" id="IPR003010">
    <property type="entry name" value="C-N_Hydrolase"/>
</dbReference>
<evidence type="ECO:0000313" key="4">
    <source>
        <dbReference type="Proteomes" id="UP000057609"/>
    </source>
</evidence>
<name>A0A0B5BE27_9BACT</name>
<proteinExistence type="inferred from homology"/>
<dbReference type="AlphaFoldDB" id="A0A0B5BE27"/>
<dbReference type="PROSITE" id="PS01227">
    <property type="entry name" value="UPF0012"/>
    <property type="match status" value="1"/>
</dbReference>
<sequence>MKRTVKAGAVQFTVRLGDVDANMAYVREALGRLAARGCSLAVLPEMWDTGYAYRELNELARRTPEVVAELGRLSEEHGMVIVGSLPEPHGERVCNTAYVLDRGRLLGSYRKIHLFSLLGEDRAFDGGENWLVVDTHVGRVGVFICYDLRFPELARRLAVEGAEIIVVPAEWPKPREEHWRALLRARAIENQLFVVAANCCGVQGKLDFFGSSLIIDPKGELLAEGGYEQCEISADLDFEQMEKWRQAIPCFADRKPEYY</sequence>
<comment type="similarity">
    <text evidence="1">Belongs to the carbon-nitrogen hydrolase superfamily. NIT1/NIT2 family.</text>
</comment>
<keyword evidence="3" id="KW-0378">Hydrolase</keyword>
<dbReference type="HOGENOM" id="CLU_030130_3_1_7"/>
<dbReference type="PANTHER" id="PTHR23088">
    <property type="entry name" value="NITRILASE-RELATED"/>
    <property type="match status" value="1"/>
</dbReference>
<evidence type="ECO:0000259" key="2">
    <source>
        <dbReference type="PROSITE" id="PS50263"/>
    </source>
</evidence>
<evidence type="ECO:0000256" key="1">
    <source>
        <dbReference type="ARBA" id="ARBA00010613"/>
    </source>
</evidence>
<dbReference type="SUPFAM" id="SSF56317">
    <property type="entry name" value="Carbon-nitrogen hydrolase"/>
    <property type="match status" value="1"/>
</dbReference>
<dbReference type="InterPro" id="IPR036526">
    <property type="entry name" value="C-N_Hydrolase_sf"/>
</dbReference>
<dbReference type="Pfam" id="PF00795">
    <property type="entry name" value="CN_hydrolase"/>
    <property type="match status" value="1"/>
</dbReference>
<dbReference type="CDD" id="cd07583">
    <property type="entry name" value="nitrilase_5"/>
    <property type="match status" value="1"/>
</dbReference>